<dbReference type="OrthoDB" id="3826308at2"/>
<dbReference type="RefSeq" id="WP_147140425.1">
    <property type="nucleotide sequence ID" value="NZ_BAABIJ010000002.1"/>
</dbReference>
<organism evidence="2 3">
    <name type="scientific">Stackebrandtia albiflava</name>
    <dbReference type="NCBI Taxonomy" id="406432"/>
    <lineage>
        <taxon>Bacteria</taxon>
        <taxon>Bacillati</taxon>
        <taxon>Actinomycetota</taxon>
        <taxon>Actinomycetes</taxon>
        <taxon>Glycomycetales</taxon>
        <taxon>Glycomycetaceae</taxon>
        <taxon>Stackebrandtia</taxon>
    </lineage>
</organism>
<comment type="caution">
    <text evidence="2">The sequence shown here is derived from an EMBL/GenBank/DDBJ whole genome shotgun (WGS) entry which is preliminary data.</text>
</comment>
<name>A0A562V528_9ACTN</name>
<dbReference type="InterPro" id="IPR037523">
    <property type="entry name" value="VOC_core"/>
</dbReference>
<evidence type="ECO:0000313" key="3">
    <source>
        <dbReference type="Proteomes" id="UP000321617"/>
    </source>
</evidence>
<dbReference type="EMBL" id="VLLL01000006">
    <property type="protein sequence ID" value="TWJ12932.1"/>
    <property type="molecule type" value="Genomic_DNA"/>
</dbReference>
<evidence type="ECO:0000313" key="2">
    <source>
        <dbReference type="EMBL" id="TWJ12932.1"/>
    </source>
</evidence>
<accession>A0A562V528</accession>
<proteinExistence type="predicted"/>
<dbReference type="Proteomes" id="UP000321617">
    <property type="component" value="Unassembled WGS sequence"/>
</dbReference>
<feature type="domain" description="VOC" evidence="1">
    <location>
        <begin position="2"/>
        <end position="110"/>
    </location>
</feature>
<dbReference type="AlphaFoldDB" id="A0A562V528"/>
<sequence length="125" mass="13797">MELLCTMYPVEDIDAAADLYLKVGFRDVARPDHDTVLLAGPDSSHVEVMLERHPVESAAGAGPVFRIDDVARFHASYSDLDWMFGPVTLPTGGYALFRDPAGNPVRIVDFTADTGRYARLFRPRG</sequence>
<dbReference type="Gene3D" id="3.10.180.10">
    <property type="entry name" value="2,3-Dihydroxybiphenyl 1,2-Dioxygenase, domain 1"/>
    <property type="match status" value="1"/>
</dbReference>
<reference evidence="2 3" key="1">
    <citation type="journal article" date="2013" name="Stand. Genomic Sci.">
        <title>Genomic Encyclopedia of Type Strains, Phase I: The one thousand microbial genomes (KMG-I) project.</title>
        <authorList>
            <person name="Kyrpides N.C."/>
            <person name="Woyke T."/>
            <person name="Eisen J.A."/>
            <person name="Garrity G."/>
            <person name="Lilburn T.G."/>
            <person name="Beck B.J."/>
            <person name="Whitman W.B."/>
            <person name="Hugenholtz P."/>
            <person name="Klenk H.P."/>
        </authorList>
    </citation>
    <scope>NUCLEOTIDE SEQUENCE [LARGE SCALE GENOMIC DNA]</scope>
    <source>
        <strain evidence="2 3">DSM 45044</strain>
    </source>
</reference>
<gene>
    <name evidence="2" type="ORF">LX16_3699</name>
</gene>
<dbReference type="InterPro" id="IPR029068">
    <property type="entry name" value="Glyas_Bleomycin-R_OHBP_Dase"/>
</dbReference>
<protein>
    <recommendedName>
        <fullName evidence="1">VOC domain-containing protein</fullName>
    </recommendedName>
</protein>
<dbReference type="PROSITE" id="PS51819">
    <property type="entry name" value="VOC"/>
    <property type="match status" value="1"/>
</dbReference>
<evidence type="ECO:0000259" key="1">
    <source>
        <dbReference type="PROSITE" id="PS51819"/>
    </source>
</evidence>
<dbReference type="SUPFAM" id="SSF54593">
    <property type="entry name" value="Glyoxalase/Bleomycin resistance protein/Dihydroxybiphenyl dioxygenase"/>
    <property type="match status" value="1"/>
</dbReference>
<keyword evidence="3" id="KW-1185">Reference proteome</keyword>